<reference evidence="2 3" key="1">
    <citation type="submission" date="2020-07" db="EMBL/GenBank/DDBJ databases">
        <title>Comparative genomics of pyrophilous fungi reveals a link between fire events and developmental genes.</title>
        <authorList>
            <consortium name="DOE Joint Genome Institute"/>
            <person name="Steindorff A.S."/>
            <person name="Carver A."/>
            <person name="Calhoun S."/>
            <person name="Stillman K."/>
            <person name="Liu H."/>
            <person name="Lipzen A."/>
            <person name="Pangilinan J."/>
            <person name="Labutti K."/>
            <person name="Bruns T.D."/>
            <person name="Grigoriev I.V."/>
        </authorList>
    </citation>
    <scope>NUCLEOTIDE SEQUENCE [LARGE SCALE GENOMIC DNA]</scope>
    <source>
        <strain evidence="2 3">CBS 144469</strain>
    </source>
</reference>
<evidence type="ECO:0000256" key="1">
    <source>
        <dbReference type="SAM" id="MobiDB-lite"/>
    </source>
</evidence>
<keyword evidence="3" id="KW-1185">Reference proteome</keyword>
<accession>A0A8H6M9B6</accession>
<comment type="caution">
    <text evidence="2">The sequence shown here is derived from an EMBL/GenBank/DDBJ whole genome shotgun (WGS) entry which is preliminary data.</text>
</comment>
<organism evidence="2 3">
    <name type="scientific">Ephemerocybe angulata</name>
    <dbReference type="NCBI Taxonomy" id="980116"/>
    <lineage>
        <taxon>Eukaryota</taxon>
        <taxon>Fungi</taxon>
        <taxon>Dikarya</taxon>
        <taxon>Basidiomycota</taxon>
        <taxon>Agaricomycotina</taxon>
        <taxon>Agaricomycetes</taxon>
        <taxon>Agaricomycetidae</taxon>
        <taxon>Agaricales</taxon>
        <taxon>Agaricineae</taxon>
        <taxon>Psathyrellaceae</taxon>
        <taxon>Ephemerocybe</taxon>
    </lineage>
</organism>
<feature type="compositionally biased region" description="Polar residues" evidence="1">
    <location>
        <begin position="1"/>
        <end position="21"/>
    </location>
</feature>
<dbReference type="OrthoDB" id="10476821at2759"/>
<gene>
    <name evidence="2" type="ORF">DFP72DRAFT_1168607</name>
</gene>
<dbReference type="EMBL" id="JACGCI010000024">
    <property type="protein sequence ID" value="KAF6756846.1"/>
    <property type="molecule type" value="Genomic_DNA"/>
</dbReference>
<dbReference type="AlphaFoldDB" id="A0A8H6M9B6"/>
<evidence type="ECO:0000313" key="2">
    <source>
        <dbReference type="EMBL" id="KAF6756846.1"/>
    </source>
</evidence>
<protein>
    <submittedName>
        <fullName evidence="2">Uncharacterized protein</fullName>
    </submittedName>
</protein>
<dbReference type="Proteomes" id="UP000521943">
    <property type="component" value="Unassembled WGS sequence"/>
</dbReference>
<proteinExistence type="predicted"/>
<evidence type="ECO:0000313" key="3">
    <source>
        <dbReference type="Proteomes" id="UP000521943"/>
    </source>
</evidence>
<sequence>MSLSTTGISRTQHLRPSTTTPRRAFEAQFPYSRAGRKLTYMESSILSFGVWAPASLTTDSAFRARYRPHHDLPVGQNKPSTFTARSAFLERNSHTLELGAN</sequence>
<name>A0A8H6M9B6_9AGAR</name>
<feature type="region of interest" description="Disordered" evidence="1">
    <location>
        <begin position="1"/>
        <end position="23"/>
    </location>
</feature>